<dbReference type="Proteomes" id="UP001200741">
    <property type="component" value="Unassembled WGS sequence"/>
</dbReference>
<dbReference type="EMBL" id="JAJTWU010000004">
    <property type="protein sequence ID" value="MCE4555052.1"/>
    <property type="molecule type" value="Genomic_DNA"/>
</dbReference>
<keyword evidence="3" id="KW-0677">Repeat</keyword>
<dbReference type="PROSITE" id="PS51125">
    <property type="entry name" value="NHL"/>
    <property type="match status" value="1"/>
</dbReference>
<feature type="domain" description="CARDB" evidence="6">
    <location>
        <begin position="851"/>
        <end position="950"/>
    </location>
</feature>
<feature type="compositionally biased region" description="Low complexity" evidence="5">
    <location>
        <begin position="943"/>
        <end position="953"/>
    </location>
</feature>
<feature type="region of interest" description="Disordered" evidence="5">
    <location>
        <begin position="943"/>
        <end position="962"/>
    </location>
</feature>
<comment type="subcellular location">
    <subcellularLocation>
        <location evidence="1">Cell outer membrane</location>
    </subcellularLocation>
</comment>
<dbReference type="InterPro" id="IPR011250">
    <property type="entry name" value="OMP/PagP_B-barrel"/>
</dbReference>
<dbReference type="InterPro" id="IPR011042">
    <property type="entry name" value="6-blade_b-propeller_TolB-like"/>
</dbReference>
<dbReference type="SUPFAM" id="SSF56925">
    <property type="entry name" value="OMPA-like"/>
    <property type="match status" value="1"/>
</dbReference>
<name>A0ABS8XTJ4_9BURK</name>
<feature type="domain" description="Outer membrane protein beta-barrel" evidence="7">
    <location>
        <begin position="1178"/>
        <end position="1323"/>
    </location>
</feature>
<dbReference type="Gene3D" id="2.40.160.20">
    <property type="match status" value="1"/>
</dbReference>
<evidence type="ECO:0000256" key="5">
    <source>
        <dbReference type="SAM" id="MobiDB-lite"/>
    </source>
</evidence>
<keyword evidence="9" id="KW-1185">Reference proteome</keyword>
<dbReference type="Pfam" id="PF13505">
    <property type="entry name" value="OMP_b-brl"/>
    <property type="match status" value="1"/>
</dbReference>
<evidence type="ECO:0000313" key="9">
    <source>
        <dbReference type="Proteomes" id="UP001200741"/>
    </source>
</evidence>
<evidence type="ECO:0000256" key="4">
    <source>
        <dbReference type="PROSITE-ProRule" id="PRU00504"/>
    </source>
</evidence>
<evidence type="ECO:0000256" key="3">
    <source>
        <dbReference type="ARBA" id="ARBA00022737"/>
    </source>
</evidence>
<dbReference type="InterPro" id="IPR013783">
    <property type="entry name" value="Ig-like_fold"/>
</dbReference>
<reference evidence="8 9" key="1">
    <citation type="submission" date="2021-12" db="EMBL/GenBank/DDBJ databases">
        <title>Genome seq of P8.</title>
        <authorList>
            <person name="Seo T."/>
        </authorList>
    </citation>
    <scope>NUCLEOTIDE SEQUENCE [LARGE SCALE GENOMIC DNA]</scope>
    <source>
        <strain evidence="8 9">P8</strain>
    </source>
</reference>
<accession>A0ABS8XTJ4</accession>
<dbReference type="CDD" id="cd05819">
    <property type="entry name" value="NHL"/>
    <property type="match status" value="1"/>
</dbReference>
<evidence type="ECO:0000313" key="8">
    <source>
        <dbReference type="EMBL" id="MCE4555052.1"/>
    </source>
</evidence>
<evidence type="ECO:0008006" key="10">
    <source>
        <dbReference type="Google" id="ProtNLM"/>
    </source>
</evidence>
<dbReference type="InterPro" id="IPR001258">
    <property type="entry name" value="NHL_repeat"/>
</dbReference>
<keyword evidence="2" id="KW-0732">Signal</keyword>
<dbReference type="SUPFAM" id="SSF101898">
    <property type="entry name" value="NHL repeat"/>
    <property type="match status" value="1"/>
</dbReference>
<feature type="repeat" description="NHL" evidence="4">
    <location>
        <begin position="176"/>
        <end position="219"/>
    </location>
</feature>
<proteinExistence type="predicted"/>
<sequence length="1323" mass="141941">MQGHLLVSDTRHRRIQFAALSTLSGTPSFQSFGEISDLTDPAALVDPQGLAADRGGNVYVVDARRNQVLLFRWSAASATYTADLGFASTTRNSVGGSTIEAPRGVATAADGHVYLLDAGRKRVLRADGPADTSWEVFVTDPSLGNAYGIGVGPDGRVYVADTDHHRIVRYETGGTSTSFGRFGTGAGEFRFPRDVAISDDGRIFVADTGNHRIAVLAADGRYLYSLGRAPSMGFLQKLGVSSAAGAGLQLFAADSDRHAVVAYLGRSTTVPYDGWIRDYVGDTGAQPSAASFVLASPDVLVRHLPDLDATAAAAGLEFQTFQQPRFGQDNYVYLAVRNRGSQEMREAVALLYWADPAGNLAFPADWQSAGIYNGTATSHRLEVPPLAAGASVVLGPLRLRPPPPDSALFNDGAFVLGVRILDAYDQAPAGAGPAAVRAGNNVAVRPIKVARAPFPVGPQDTLVVRADFPDVTGSASEADVRTRVDEVDAWVRTVSYGQARLRPLFVGPITLDHPRAYYAEPTRTYVVDLTSEVLQKVIAANPGILDGPTADADDDIDRVVVVLNDASFVMDAASTGHWPFTAAGNTYHLSASIQGPADTTAQFAHGMLHQFGLKDLYVHDNVNVDPGLVGAASGWDNMAKPINGAHPLVWSKELAGWVTAAGGRINYIRRPPRGAPPRSNEPPVALSYQSTLARDAYGAIAVGLTEGVTTFEEETHFYWIEARRPDLGNDPVPSAGVLVYYANKAVPQGELPVIVRDGTPATATRDDAPLQVNGRIEPVGTGIRIVVDAQLAGDDGYMVRIDYAPPATGYDVSVGTGDPPWTSPDIWVDNLRDGGGFERYDPATFLSDGRTEEQPIAGEVNRVYARVHNAGPATAHDVEVAFSMSEPYHTVGGESDFSPRGVRIIPTIPPGEYRDVYFEWTPVSPDDPHSCVRVALRRLVNDTNDANNNAQQNLSVQESRTHSPYTEVKLDFSVSNDQAQPRLVYFRADDVPRAWTHSLSADRVLLAPGERFVGTLRVKPNDEAPVCRNHDIHMTGWSPRGDTLLRLGGTTLNVALRRTETIDVTTRTSACPGGDDRHGFFSRSFCERITARGCTQPPQPNQMISVRYLDANGQPVWHEVQTDATGCFEDAYNARSGGPWEVTAYYPGDGCMSTATAQTGVVLPPTYGGDGDERRREAGLFIEYLHLQSGLGIRSPWMLGVRYGVGLSANWMVESELSTGTTYDSAGASGRIWQLTGHSILQSRPLGPLGWRVFLLGGVGVVVFNGFSSGATSRTVDLGAGLTVPLNRRVSLRGDLRLVTASSAYGAGVTRNVEATLGLSARF</sequence>
<dbReference type="InterPro" id="IPR011635">
    <property type="entry name" value="CARDB"/>
</dbReference>
<protein>
    <recommendedName>
        <fullName evidence="10">CARDB domain-containing protein</fullName>
    </recommendedName>
</protein>
<comment type="caution">
    <text evidence="8">The sequence shown here is derived from an EMBL/GenBank/DDBJ whole genome shotgun (WGS) entry which is preliminary data.</text>
</comment>
<gene>
    <name evidence="8" type="ORF">LXT13_11535</name>
</gene>
<dbReference type="RefSeq" id="WP_233372074.1">
    <property type="nucleotide sequence ID" value="NZ_JAJTWU010000004.1"/>
</dbReference>
<evidence type="ECO:0000256" key="1">
    <source>
        <dbReference type="ARBA" id="ARBA00004442"/>
    </source>
</evidence>
<dbReference type="Pfam" id="PF07705">
    <property type="entry name" value="CARDB"/>
    <property type="match status" value="1"/>
</dbReference>
<dbReference type="InterPro" id="IPR050952">
    <property type="entry name" value="TRIM-NHL_E3_ligases"/>
</dbReference>
<evidence type="ECO:0000259" key="7">
    <source>
        <dbReference type="Pfam" id="PF13505"/>
    </source>
</evidence>
<dbReference type="Pfam" id="PF01436">
    <property type="entry name" value="NHL"/>
    <property type="match status" value="2"/>
</dbReference>
<dbReference type="Gene3D" id="2.120.10.30">
    <property type="entry name" value="TolB, C-terminal domain"/>
    <property type="match status" value="2"/>
</dbReference>
<dbReference type="Gene3D" id="2.60.40.10">
    <property type="entry name" value="Immunoglobulins"/>
    <property type="match status" value="1"/>
</dbReference>
<dbReference type="PANTHER" id="PTHR24104">
    <property type="entry name" value="E3 UBIQUITIN-PROTEIN LIGASE NHLRC1-RELATED"/>
    <property type="match status" value="1"/>
</dbReference>
<organism evidence="8 9">
    <name type="scientific">Pelomonas cellulosilytica</name>
    <dbReference type="NCBI Taxonomy" id="2906762"/>
    <lineage>
        <taxon>Bacteria</taxon>
        <taxon>Pseudomonadati</taxon>
        <taxon>Pseudomonadota</taxon>
        <taxon>Betaproteobacteria</taxon>
        <taxon>Burkholderiales</taxon>
        <taxon>Sphaerotilaceae</taxon>
        <taxon>Roseateles</taxon>
    </lineage>
</organism>
<evidence type="ECO:0000256" key="2">
    <source>
        <dbReference type="ARBA" id="ARBA00022729"/>
    </source>
</evidence>
<dbReference type="PANTHER" id="PTHR24104:SF25">
    <property type="entry name" value="PROTEIN LIN-41"/>
    <property type="match status" value="1"/>
</dbReference>
<evidence type="ECO:0000259" key="6">
    <source>
        <dbReference type="Pfam" id="PF07705"/>
    </source>
</evidence>
<dbReference type="InterPro" id="IPR027385">
    <property type="entry name" value="Beta-barrel_OMP"/>
</dbReference>